<proteinExistence type="predicted"/>
<dbReference type="Proteomes" id="UP000002640">
    <property type="component" value="Unassembled WGS sequence"/>
</dbReference>
<protein>
    <submittedName>
        <fullName evidence="1">Uncharacterized protein</fullName>
    </submittedName>
</protein>
<evidence type="ECO:0000313" key="1">
    <source>
        <dbReference type="EMBL" id="EGZ06731.1"/>
    </source>
</evidence>
<name>G5ABK6_PHYSP</name>
<evidence type="ECO:0000313" key="2">
    <source>
        <dbReference type="Proteomes" id="UP000002640"/>
    </source>
</evidence>
<dbReference type="KEGG" id="psoj:PHYSODRAFT_306907"/>
<gene>
    <name evidence="1" type="ORF">PHYSODRAFT_306907</name>
</gene>
<dbReference type="EMBL" id="JH159163">
    <property type="protein sequence ID" value="EGZ06731.1"/>
    <property type="molecule type" value="Genomic_DNA"/>
</dbReference>
<dbReference type="RefSeq" id="XP_009537495.1">
    <property type="nucleotide sequence ID" value="XM_009539200.1"/>
</dbReference>
<dbReference type="PANTHER" id="PTHR33129">
    <property type="entry name" value="PROTEIN KINASE DOMAIN-CONTAINING PROTEIN-RELATED"/>
    <property type="match status" value="1"/>
</dbReference>
<dbReference type="AlphaFoldDB" id="G5ABK6"/>
<dbReference type="InParanoid" id="G5ABK6"/>
<keyword evidence="2" id="KW-1185">Reference proteome</keyword>
<dbReference type="GeneID" id="20642802"/>
<dbReference type="InterPro" id="IPR052980">
    <property type="entry name" value="Crinkler_effector"/>
</dbReference>
<organism evidence="1 2">
    <name type="scientific">Phytophthora sojae (strain P6497)</name>
    <name type="common">Soybean stem and root rot agent</name>
    <name type="synonym">Phytophthora megasperma f. sp. glycines</name>
    <dbReference type="NCBI Taxonomy" id="1094619"/>
    <lineage>
        <taxon>Eukaryota</taxon>
        <taxon>Sar</taxon>
        <taxon>Stramenopiles</taxon>
        <taxon>Oomycota</taxon>
        <taxon>Peronosporomycetes</taxon>
        <taxon>Peronosporales</taxon>
        <taxon>Peronosporaceae</taxon>
        <taxon>Phytophthora</taxon>
    </lineage>
</organism>
<accession>G5ABK6</accession>
<reference evidence="1 2" key="1">
    <citation type="journal article" date="2006" name="Science">
        <title>Phytophthora genome sequences uncover evolutionary origins and mechanisms of pathogenesis.</title>
        <authorList>
            <person name="Tyler B.M."/>
            <person name="Tripathy S."/>
            <person name="Zhang X."/>
            <person name="Dehal P."/>
            <person name="Jiang R.H."/>
            <person name="Aerts A."/>
            <person name="Arredondo F.D."/>
            <person name="Baxter L."/>
            <person name="Bensasson D."/>
            <person name="Beynon J.L."/>
            <person name="Chapman J."/>
            <person name="Damasceno C.M."/>
            <person name="Dorrance A.E."/>
            <person name="Dou D."/>
            <person name="Dickerman A.W."/>
            <person name="Dubchak I.L."/>
            <person name="Garbelotto M."/>
            <person name="Gijzen M."/>
            <person name="Gordon S.G."/>
            <person name="Govers F."/>
            <person name="Grunwald N.J."/>
            <person name="Huang W."/>
            <person name="Ivors K.L."/>
            <person name="Jones R.W."/>
            <person name="Kamoun S."/>
            <person name="Krampis K."/>
            <person name="Lamour K.H."/>
            <person name="Lee M.K."/>
            <person name="McDonald W.H."/>
            <person name="Medina M."/>
            <person name="Meijer H.J."/>
            <person name="Nordberg E.K."/>
            <person name="Maclean D.J."/>
            <person name="Ospina-Giraldo M.D."/>
            <person name="Morris P.F."/>
            <person name="Phuntumart V."/>
            <person name="Putnam N.H."/>
            <person name="Rash S."/>
            <person name="Rose J.K."/>
            <person name="Sakihama Y."/>
            <person name="Salamov A.A."/>
            <person name="Savidor A."/>
            <person name="Scheuring C.F."/>
            <person name="Smith B.M."/>
            <person name="Sobral B.W."/>
            <person name="Terry A."/>
            <person name="Torto-Alalibo T.A."/>
            <person name="Win J."/>
            <person name="Xu Z."/>
            <person name="Zhang H."/>
            <person name="Grigoriev I.V."/>
            <person name="Rokhsar D.S."/>
            <person name="Boore J.L."/>
        </authorList>
    </citation>
    <scope>NUCLEOTIDE SEQUENCE [LARGE SCALE GENOMIC DNA]</scope>
    <source>
        <strain evidence="1 2">P6497</strain>
    </source>
</reference>
<sequence length="363" mass="42138">MQVPSVGQSRDWQVFGVFLLLVFMTEKRDIAYRSLRESCPYYFNWNSSKGYEIPEMPLAGKKYEGLFDGNECGGALDYSHFHHTFLFASPCTKNYHHFEKDSCITVYMNPWSKAECQTFADQIELKDPDEWHHIFNLVGGDPQTRVLFLFRFRDLGGPRQVRLPDDDNSIEELAWRFQAGDFRFNDRMIHILFHLNRSKESRGRLYLSLRGLDHVRLRGEQSKRFLVEYLTSKKFRMRPLEQMNAAMIEFGSYAIAKCEPTLCVPAATTFPAIDAVLVVPADRRIIYVQMAADRAHPIQYERLSELYQGLSRREEFRGYTHLLLFIVSGGIYDGFTNQPYTSTPETAEADIGVTQYVGKFIPH</sequence>